<dbReference type="Gene3D" id="1.10.3470.10">
    <property type="entry name" value="ABC transporter involved in vitamin B12 uptake, BtuC"/>
    <property type="match status" value="1"/>
</dbReference>
<sequence length="352" mass="38189">MSYMKKRNYFRLLFIVMLIILCFFIIFVSTLGVARIPLKESMKIILNNIPFIKNKISLEGISSSHVVIINKIRFPRIILSALIGMALAGSGVIFQGIFKNPMAEPYVLGISSGAAFGATLAIVLGIQSTILGMGAISIMAFLGAVTTTFIVYNVARIGNKTPVVTLLLAGIALSFLLSSLISLFMTFNREQVEKIVFWTMGSVSSASWKHVIISSPIILLGSIVFIIFSRDLNVMLLGEDSAKNLGVEVEKLKKILLIIASIVTASAVAVSGIIGFVGLVIPHIVRLIVGPDHRVLIPFTLISGALFMIITDTLARVLIPPVEIPVGVITSLFGAPFFIYLLCKNKKKNYMG</sequence>
<dbReference type="OrthoDB" id="9792889at2"/>
<dbReference type="PANTHER" id="PTHR30472">
    <property type="entry name" value="FERRIC ENTEROBACTIN TRANSPORT SYSTEM PERMEASE PROTEIN"/>
    <property type="match status" value="1"/>
</dbReference>
<dbReference type="SUPFAM" id="SSF81345">
    <property type="entry name" value="ABC transporter involved in vitamin B12 uptake, BtuC"/>
    <property type="match status" value="1"/>
</dbReference>
<keyword evidence="7 8" id="KW-0472">Membrane</keyword>
<keyword evidence="4" id="KW-1003">Cell membrane</keyword>
<evidence type="ECO:0000256" key="5">
    <source>
        <dbReference type="ARBA" id="ARBA00022692"/>
    </source>
</evidence>
<dbReference type="PANTHER" id="PTHR30472:SF25">
    <property type="entry name" value="ABC TRANSPORTER PERMEASE PROTEIN MJ0876-RELATED"/>
    <property type="match status" value="1"/>
</dbReference>
<dbReference type="Pfam" id="PF01032">
    <property type="entry name" value="FecCD"/>
    <property type="match status" value="1"/>
</dbReference>
<evidence type="ECO:0000256" key="3">
    <source>
        <dbReference type="ARBA" id="ARBA00022448"/>
    </source>
</evidence>
<keyword evidence="6 8" id="KW-1133">Transmembrane helix</keyword>
<evidence type="ECO:0000256" key="4">
    <source>
        <dbReference type="ARBA" id="ARBA00022475"/>
    </source>
</evidence>
<evidence type="ECO:0000256" key="2">
    <source>
        <dbReference type="ARBA" id="ARBA00007935"/>
    </source>
</evidence>
<dbReference type="EMBL" id="FUZT01000001">
    <property type="protein sequence ID" value="SKC38270.1"/>
    <property type="molecule type" value="Genomic_DNA"/>
</dbReference>
<accession>A0A1T5IGR2</accession>
<evidence type="ECO:0000256" key="7">
    <source>
        <dbReference type="ARBA" id="ARBA00023136"/>
    </source>
</evidence>
<feature type="transmembrane region" description="Helical" evidence="8">
    <location>
        <begin position="106"/>
        <end position="126"/>
    </location>
</feature>
<feature type="transmembrane region" description="Helical" evidence="8">
    <location>
        <begin position="164"/>
        <end position="187"/>
    </location>
</feature>
<dbReference type="InterPro" id="IPR000522">
    <property type="entry name" value="ABC_transptr_permease_BtuC"/>
</dbReference>
<proteinExistence type="inferred from homology"/>
<dbReference type="STRING" id="36842.SAMN02194393_00353"/>
<evidence type="ECO:0000256" key="8">
    <source>
        <dbReference type="SAM" id="Phobius"/>
    </source>
</evidence>
<dbReference type="FunFam" id="1.10.3470.10:FF:000001">
    <property type="entry name" value="Vitamin B12 ABC transporter permease BtuC"/>
    <property type="match status" value="1"/>
</dbReference>
<dbReference type="GO" id="GO:0022857">
    <property type="term" value="F:transmembrane transporter activity"/>
    <property type="evidence" value="ECO:0007669"/>
    <property type="project" value="InterPro"/>
</dbReference>
<keyword evidence="10" id="KW-1185">Reference proteome</keyword>
<feature type="transmembrane region" description="Helical" evidence="8">
    <location>
        <begin position="255"/>
        <end position="284"/>
    </location>
</feature>
<protein>
    <submittedName>
        <fullName evidence="9">Iron complex transport system permease protein</fullName>
    </submittedName>
</protein>
<feature type="transmembrane region" description="Helical" evidence="8">
    <location>
        <begin position="12"/>
        <end position="34"/>
    </location>
</feature>
<name>A0A1T5IGR2_9FIRM</name>
<comment type="subcellular location">
    <subcellularLocation>
        <location evidence="1">Cell membrane</location>
        <topology evidence="1">Multi-pass membrane protein</topology>
    </subcellularLocation>
</comment>
<evidence type="ECO:0000256" key="6">
    <source>
        <dbReference type="ARBA" id="ARBA00022989"/>
    </source>
</evidence>
<keyword evidence="5 8" id="KW-0812">Transmembrane</keyword>
<evidence type="ECO:0000313" key="10">
    <source>
        <dbReference type="Proteomes" id="UP000190285"/>
    </source>
</evidence>
<dbReference type="RefSeq" id="WP_079488870.1">
    <property type="nucleotide sequence ID" value="NZ_FUZT01000001.1"/>
</dbReference>
<evidence type="ECO:0000313" key="9">
    <source>
        <dbReference type="EMBL" id="SKC38270.1"/>
    </source>
</evidence>
<feature type="transmembrane region" description="Helical" evidence="8">
    <location>
        <begin position="296"/>
        <end position="318"/>
    </location>
</feature>
<feature type="transmembrane region" description="Helical" evidence="8">
    <location>
        <begin position="208"/>
        <end position="228"/>
    </location>
</feature>
<dbReference type="GO" id="GO:0033214">
    <property type="term" value="P:siderophore-iron import into cell"/>
    <property type="evidence" value="ECO:0007669"/>
    <property type="project" value="TreeGrafter"/>
</dbReference>
<keyword evidence="3" id="KW-0813">Transport</keyword>
<comment type="similarity">
    <text evidence="2">Belongs to the binding-protein-dependent transport system permease family. FecCD subfamily.</text>
</comment>
<dbReference type="GO" id="GO:0005886">
    <property type="term" value="C:plasma membrane"/>
    <property type="evidence" value="ECO:0007669"/>
    <property type="project" value="UniProtKB-SubCell"/>
</dbReference>
<dbReference type="CDD" id="cd06550">
    <property type="entry name" value="TM_ABC_iron-siderophores_like"/>
    <property type="match status" value="1"/>
</dbReference>
<feature type="transmembrane region" description="Helical" evidence="8">
    <location>
        <begin position="133"/>
        <end position="152"/>
    </location>
</feature>
<feature type="transmembrane region" description="Helical" evidence="8">
    <location>
        <begin position="324"/>
        <end position="343"/>
    </location>
</feature>
<reference evidence="9 10" key="1">
    <citation type="submission" date="2017-02" db="EMBL/GenBank/DDBJ databases">
        <authorList>
            <person name="Peterson S.W."/>
        </authorList>
    </citation>
    <scope>NUCLEOTIDE SEQUENCE [LARGE SCALE GENOMIC DNA]</scope>
    <source>
        <strain evidence="9 10">M1</strain>
    </source>
</reference>
<gene>
    <name evidence="9" type="ORF">SAMN02194393_00353</name>
</gene>
<organism evidence="9 10">
    <name type="scientific">Maledivibacter halophilus</name>
    <dbReference type="NCBI Taxonomy" id="36842"/>
    <lineage>
        <taxon>Bacteria</taxon>
        <taxon>Bacillati</taxon>
        <taxon>Bacillota</taxon>
        <taxon>Clostridia</taxon>
        <taxon>Peptostreptococcales</taxon>
        <taxon>Caminicellaceae</taxon>
        <taxon>Maledivibacter</taxon>
    </lineage>
</organism>
<evidence type="ECO:0000256" key="1">
    <source>
        <dbReference type="ARBA" id="ARBA00004651"/>
    </source>
</evidence>
<feature type="transmembrane region" description="Helical" evidence="8">
    <location>
        <begin position="77"/>
        <end position="94"/>
    </location>
</feature>
<dbReference type="InterPro" id="IPR037294">
    <property type="entry name" value="ABC_BtuC-like"/>
</dbReference>
<dbReference type="AlphaFoldDB" id="A0A1T5IGR2"/>
<dbReference type="Proteomes" id="UP000190285">
    <property type="component" value="Unassembled WGS sequence"/>
</dbReference>